<name>A0A1B1NBH0_9MICO</name>
<feature type="region of interest" description="Disordered" evidence="2">
    <location>
        <begin position="507"/>
        <end position="550"/>
    </location>
</feature>
<organism evidence="6 7">
    <name type="scientific">Serinicoccus hydrothermalis</name>
    <dbReference type="NCBI Taxonomy" id="1758689"/>
    <lineage>
        <taxon>Bacteria</taxon>
        <taxon>Bacillati</taxon>
        <taxon>Actinomycetota</taxon>
        <taxon>Actinomycetes</taxon>
        <taxon>Micrococcales</taxon>
        <taxon>Ornithinimicrobiaceae</taxon>
        <taxon>Serinicoccus</taxon>
    </lineage>
</organism>
<dbReference type="Gene3D" id="3.10.310.50">
    <property type="match status" value="1"/>
</dbReference>
<dbReference type="InterPro" id="IPR007621">
    <property type="entry name" value="TPM_dom"/>
</dbReference>
<accession>A0A1B1NBH0</accession>
<protein>
    <recommendedName>
        <fullName evidence="5">TPM domain-containing protein</fullName>
    </recommendedName>
</protein>
<feature type="signal peptide" evidence="4">
    <location>
        <begin position="1"/>
        <end position="23"/>
    </location>
</feature>
<dbReference type="EMBL" id="CP014989">
    <property type="protein sequence ID" value="ANS78735.1"/>
    <property type="molecule type" value="Genomic_DNA"/>
</dbReference>
<feature type="chain" id="PRO_5039670944" description="TPM domain-containing protein" evidence="4">
    <location>
        <begin position="24"/>
        <end position="550"/>
    </location>
</feature>
<sequence length="550" mass="58328">MRLRAALVAAVLGLGLGTAAAIATPPLDEVDAVVDESGVLSEAQTTEVEAAIDALADEHDIDLHVVFVDSFDGYVGPEWADQTFDRAGLGEGDVLLAVAVEDRRYGYVEETPIRAGEAERVAVDLVEPELRQEDWDGAAVAAAEGFGEAFRPFNWWIFGGIGAAVAGFFAAVGGAIFGPRVRRDRSARRRRRDAVFTERPALVELMTGARELADRSEQEQEFVTVQLGEAEAERLRIARTEGLSALDSGVTSLAEVPQEQPRRLPKHETLWAWERSLESARQDLETSHTVLSSALDRVDVARTLQRDTSRLDDLASTVAAQLDRAATIEQGLATLSGSPWLHQHVAGLVEHARTALRVAGSAHEHGVALLAQGTPGDAAQELLSGEGARAKADGLLDRAEDPAAELAAALEEIAPEEKALRAALAEAEQQQLKLDDYTRRANRLGLQERLGRVDPARIGQAVTDGAAALRAHPEDPPARAAGLSAASAELRAAVAPVLSLAVIIEAASASSGSSSGSSSRRSYSSRSSGRSSSRSSSSRSSSRSRGGGRF</sequence>
<evidence type="ECO:0000259" key="5">
    <source>
        <dbReference type="Pfam" id="PF04536"/>
    </source>
</evidence>
<keyword evidence="7" id="KW-1185">Reference proteome</keyword>
<feature type="coiled-coil region" evidence="1">
    <location>
        <begin position="420"/>
        <end position="447"/>
    </location>
</feature>
<dbReference type="STRING" id="1758689.SGUI_1339"/>
<dbReference type="KEGG" id="serj:SGUI_1339"/>
<feature type="domain" description="TPM" evidence="5">
    <location>
        <begin position="33"/>
        <end position="147"/>
    </location>
</feature>
<evidence type="ECO:0000313" key="6">
    <source>
        <dbReference type="EMBL" id="ANS78735.1"/>
    </source>
</evidence>
<dbReference type="Proteomes" id="UP000092482">
    <property type="component" value="Chromosome"/>
</dbReference>
<dbReference type="AlphaFoldDB" id="A0A1B1NBH0"/>
<evidence type="ECO:0000256" key="2">
    <source>
        <dbReference type="SAM" id="MobiDB-lite"/>
    </source>
</evidence>
<feature type="compositionally biased region" description="Low complexity" evidence="2">
    <location>
        <begin position="510"/>
        <end position="544"/>
    </location>
</feature>
<keyword evidence="3" id="KW-0472">Membrane</keyword>
<keyword evidence="1" id="KW-0175">Coiled coil</keyword>
<gene>
    <name evidence="6" type="ORF">SGUI_1339</name>
</gene>
<keyword evidence="3" id="KW-0812">Transmembrane</keyword>
<reference evidence="6 7" key="1">
    <citation type="submission" date="2016-03" db="EMBL/GenBank/DDBJ databases">
        <title>Shallow-sea hydrothermal system.</title>
        <authorList>
            <person name="Tang K."/>
        </authorList>
    </citation>
    <scope>NUCLEOTIDE SEQUENCE [LARGE SCALE GENOMIC DNA]</scope>
    <source>
        <strain evidence="6 7">JLT9</strain>
    </source>
</reference>
<dbReference type="RefSeq" id="WP_066637950.1">
    <property type="nucleotide sequence ID" value="NZ_CP014989.1"/>
</dbReference>
<evidence type="ECO:0000256" key="3">
    <source>
        <dbReference type="SAM" id="Phobius"/>
    </source>
</evidence>
<evidence type="ECO:0000256" key="1">
    <source>
        <dbReference type="SAM" id="Coils"/>
    </source>
</evidence>
<keyword evidence="4" id="KW-0732">Signal</keyword>
<keyword evidence="3" id="KW-1133">Transmembrane helix</keyword>
<proteinExistence type="predicted"/>
<evidence type="ECO:0000313" key="7">
    <source>
        <dbReference type="Proteomes" id="UP000092482"/>
    </source>
</evidence>
<evidence type="ECO:0000256" key="4">
    <source>
        <dbReference type="SAM" id="SignalP"/>
    </source>
</evidence>
<feature type="transmembrane region" description="Helical" evidence="3">
    <location>
        <begin position="155"/>
        <end position="181"/>
    </location>
</feature>
<dbReference type="Pfam" id="PF04536">
    <property type="entry name" value="TPM_phosphatase"/>
    <property type="match status" value="1"/>
</dbReference>